<proteinExistence type="inferred from homology"/>
<accession>A0A5M6CQE6</accession>
<organism evidence="4 5">
    <name type="scientific">Taibaiella lutea</name>
    <dbReference type="NCBI Taxonomy" id="2608001"/>
    <lineage>
        <taxon>Bacteria</taxon>
        <taxon>Pseudomonadati</taxon>
        <taxon>Bacteroidota</taxon>
        <taxon>Chitinophagia</taxon>
        <taxon>Chitinophagales</taxon>
        <taxon>Chitinophagaceae</taxon>
        <taxon>Taibaiella</taxon>
    </lineage>
</organism>
<dbReference type="InterPro" id="IPR031107">
    <property type="entry name" value="Small_HSP"/>
</dbReference>
<keyword evidence="5" id="KW-1185">Reference proteome</keyword>
<dbReference type="InterPro" id="IPR008978">
    <property type="entry name" value="HSP20-like_chaperone"/>
</dbReference>
<dbReference type="CDD" id="cd06464">
    <property type="entry name" value="ACD_sHsps-like"/>
    <property type="match status" value="1"/>
</dbReference>
<reference evidence="4 5" key="1">
    <citation type="submission" date="2019-09" db="EMBL/GenBank/DDBJ databases">
        <title>Genome sequence and assembly of Taibaiella sp.</title>
        <authorList>
            <person name="Chhetri G."/>
        </authorList>
    </citation>
    <scope>NUCLEOTIDE SEQUENCE [LARGE SCALE GENOMIC DNA]</scope>
    <source>
        <strain evidence="4 5">KVB11</strain>
    </source>
</reference>
<dbReference type="PANTHER" id="PTHR11527">
    <property type="entry name" value="HEAT-SHOCK PROTEIN 20 FAMILY MEMBER"/>
    <property type="match status" value="1"/>
</dbReference>
<dbReference type="Pfam" id="PF00011">
    <property type="entry name" value="HSP20"/>
    <property type="match status" value="1"/>
</dbReference>
<dbReference type="SUPFAM" id="SSF49764">
    <property type="entry name" value="HSP20-like chaperones"/>
    <property type="match status" value="1"/>
</dbReference>
<dbReference type="InterPro" id="IPR002068">
    <property type="entry name" value="A-crystallin/Hsp20_dom"/>
</dbReference>
<feature type="domain" description="SHSP" evidence="3">
    <location>
        <begin position="1"/>
        <end position="106"/>
    </location>
</feature>
<evidence type="ECO:0000313" key="5">
    <source>
        <dbReference type="Proteomes" id="UP000323632"/>
    </source>
</evidence>
<dbReference type="EMBL" id="VWSH01000001">
    <property type="protein sequence ID" value="KAA5537511.1"/>
    <property type="molecule type" value="Genomic_DNA"/>
</dbReference>
<evidence type="ECO:0000256" key="1">
    <source>
        <dbReference type="PROSITE-ProRule" id="PRU00285"/>
    </source>
</evidence>
<comment type="similarity">
    <text evidence="1 2">Belongs to the small heat shock protein (HSP20) family.</text>
</comment>
<evidence type="ECO:0000256" key="2">
    <source>
        <dbReference type="RuleBase" id="RU003616"/>
    </source>
</evidence>
<protein>
    <submittedName>
        <fullName evidence="4">Hsp20/alpha crystallin family protein</fullName>
    </submittedName>
</protein>
<dbReference type="Proteomes" id="UP000323632">
    <property type="component" value="Unassembled WGS sequence"/>
</dbReference>
<sequence>MPVNIKEQDANFNIEVIAPGVAKEDFSIQVNDKVLSISFEQKEEEDKEEGKWLRKEYKVRSFKRNFTLGEKVDAEKISANHNNGILTLTLPKKEAAIATNRTIDIL</sequence>
<dbReference type="Gene3D" id="2.60.40.790">
    <property type="match status" value="1"/>
</dbReference>
<evidence type="ECO:0000259" key="3">
    <source>
        <dbReference type="PROSITE" id="PS01031"/>
    </source>
</evidence>
<evidence type="ECO:0000313" key="4">
    <source>
        <dbReference type="EMBL" id="KAA5537511.1"/>
    </source>
</evidence>
<dbReference type="AlphaFoldDB" id="A0A5M6CQE6"/>
<name>A0A5M6CQE6_9BACT</name>
<comment type="caution">
    <text evidence="4">The sequence shown here is derived from an EMBL/GenBank/DDBJ whole genome shotgun (WGS) entry which is preliminary data.</text>
</comment>
<gene>
    <name evidence="4" type="ORF">F0919_02850</name>
</gene>
<dbReference type="PROSITE" id="PS01031">
    <property type="entry name" value="SHSP"/>
    <property type="match status" value="1"/>
</dbReference>